<name>A0A0U2PE83_9BACL</name>
<proteinExistence type="predicted"/>
<dbReference type="Proteomes" id="UP000067683">
    <property type="component" value="Chromosome"/>
</dbReference>
<dbReference type="OrthoDB" id="9803578at2"/>
<sequence length="240" mass="27451">MNKGSVEDFTLYSDALGEDMQVLVHLPANYSPLYKYSLVIASDGKDYFQLGRVPRVVDELLENQEIENIIFVGIPYKSVEDRNRKYEPTGEQHGAYLRFLAHELAPYLDEKYPTYQVGMGRTLIGDSLAATVSLMAALKYPNIFGRVILQSPKVGPEMMEAVEKFSMNNSFTVYHVIGSEETEVKLTNGETADFLAPNRELNELMKNKGFSLFYEEFKGDHTWKYWQPDLKRALLMNFGM</sequence>
<keyword evidence="2" id="KW-1185">Reference proteome</keyword>
<dbReference type="PANTHER" id="PTHR48098:SF3">
    <property type="entry name" value="IRON(III) ENTEROBACTIN ESTERASE"/>
    <property type="match status" value="1"/>
</dbReference>
<dbReference type="STRING" id="200991.AUC31_16490"/>
<evidence type="ECO:0000313" key="1">
    <source>
        <dbReference type="EMBL" id="ALS76711.1"/>
    </source>
</evidence>
<dbReference type="Pfam" id="PF00756">
    <property type="entry name" value="Esterase"/>
    <property type="match status" value="1"/>
</dbReference>
<dbReference type="KEGG" id="prt:AUC31_16490"/>
<dbReference type="AlphaFoldDB" id="A0A0U2PE83"/>
<dbReference type="InterPro" id="IPR050583">
    <property type="entry name" value="Mycobacterial_A85_antigen"/>
</dbReference>
<gene>
    <name evidence="1" type="ORF">AUC31_16490</name>
</gene>
<dbReference type="PANTHER" id="PTHR48098">
    <property type="entry name" value="ENTEROCHELIN ESTERASE-RELATED"/>
    <property type="match status" value="1"/>
</dbReference>
<dbReference type="InterPro" id="IPR000801">
    <property type="entry name" value="Esterase-like"/>
</dbReference>
<organism evidence="1 2">
    <name type="scientific">Planococcus rifietoensis</name>
    <dbReference type="NCBI Taxonomy" id="200991"/>
    <lineage>
        <taxon>Bacteria</taxon>
        <taxon>Bacillati</taxon>
        <taxon>Bacillota</taxon>
        <taxon>Bacilli</taxon>
        <taxon>Bacillales</taxon>
        <taxon>Caryophanaceae</taxon>
        <taxon>Planococcus</taxon>
    </lineage>
</organism>
<reference evidence="1" key="1">
    <citation type="submission" date="2016-01" db="EMBL/GenBank/DDBJ databases">
        <title>Complete genome of Planococcus rifietoensis type strain M8.</title>
        <authorList>
            <person name="See-Too W.S."/>
        </authorList>
    </citation>
    <scope>NUCLEOTIDE SEQUENCE [LARGE SCALE GENOMIC DNA]</scope>
    <source>
        <strain evidence="1">M8</strain>
    </source>
</reference>
<dbReference type="SUPFAM" id="SSF53474">
    <property type="entry name" value="alpha/beta-Hydrolases"/>
    <property type="match status" value="1"/>
</dbReference>
<evidence type="ECO:0000313" key="2">
    <source>
        <dbReference type="Proteomes" id="UP000067683"/>
    </source>
</evidence>
<dbReference type="Gene3D" id="3.40.50.1820">
    <property type="entry name" value="alpha/beta hydrolase"/>
    <property type="match status" value="1"/>
</dbReference>
<dbReference type="EMBL" id="CP013659">
    <property type="protein sequence ID" value="ALS76711.1"/>
    <property type="molecule type" value="Genomic_DNA"/>
</dbReference>
<dbReference type="RefSeq" id="WP_058383412.1">
    <property type="nucleotide sequence ID" value="NZ_CP013659.2"/>
</dbReference>
<dbReference type="InterPro" id="IPR029058">
    <property type="entry name" value="AB_hydrolase_fold"/>
</dbReference>
<accession>A0A0U2PE83</accession>
<protein>
    <recommendedName>
        <fullName evidence="3">Enterochelin esterase</fullName>
    </recommendedName>
</protein>
<evidence type="ECO:0008006" key="3">
    <source>
        <dbReference type="Google" id="ProtNLM"/>
    </source>
</evidence>